<reference evidence="1 2" key="1">
    <citation type="submission" date="2016-03" db="EMBL/GenBank/DDBJ databases">
        <authorList>
            <person name="Ploux O."/>
        </authorList>
    </citation>
    <scope>NUCLEOTIDE SEQUENCE [LARGE SCALE GENOMIC DNA]</scope>
    <source>
        <strain evidence="1 2">URUG2</strain>
    </source>
</reference>
<dbReference type="EMBL" id="FJUY01000001">
    <property type="protein sequence ID" value="CZT15532.1"/>
    <property type="molecule type" value="Genomic_DNA"/>
</dbReference>
<evidence type="ECO:0000313" key="2">
    <source>
        <dbReference type="Proteomes" id="UP000225277"/>
    </source>
</evidence>
<proteinExistence type="predicted"/>
<name>A0A2D3ULU5_9PEZI</name>
<gene>
    <name evidence="1" type="ORF">RCC_01387</name>
</gene>
<organism evidence="1 2">
    <name type="scientific">Ramularia collo-cygni</name>
    <dbReference type="NCBI Taxonomy" id="112498"/>
    <lineage>
        <taxon>Eukaryota</taxon>
        <taxon>Fungi</taxon>
        <taxon>Dikarya</taxon>
        <taxon>Ascomycota</taxon>
        <taxon>Pezizomycotina</taxon>
        <taxon>Dothideomycetes</taxon>
        <taxon>Dothideomycetidae</taxon>
        <taxon>Mycosphaerellales</taxon>
        <taxon>Mycosphaerellaceae</taxon>
        <taxon>Ramularia</taxon>
    </lineage>
</organism>
<dbReference type="Proteomes" id="UP000225277">
    <property type="component" value="Unassembled WGS sequence"/>
</dbReference>
<dbReference type="OrthoDB" id="5953249at2759"/>
<protein>
    <submittedName>
        <fullName evidence="1">Uncharacterized protein</fullName>
    </submittedName>
</protein>
<dbReference type="AlphaFoldDB" id="A0A2D3ULU5"/>
<accession>A0A2D3ULU5</accession>
<dbReference type="GeneID" id="35596648"/>
<keyword evidence="2" id="KW-1185">Reference proteome</keyword>
<evidence type="ECO:0000313" key="1">
    <source>
        <dbReference type="EMBL" id="CZT15532.1"/>
    </source>
</evidence>
<dbReference type="RefSeq" id="XP_023622428.1">
    <property type="nucleotide sequence ID" value="XM_023766660.1"/>
</dbReference>
<sequence>MKFSRVFKLRAKSKAASQFSLINRYMQPTENGELVDSVEMPPISSRRHCSRPWSDLLPVRLPLSTRTV</sequence>